<dbReference type="Proteomes" id="UP000605361">
    <property type="component" value="Unassembled WGS sequence"/>
</dbReference>
<organism evidence="1 2">
    <name type="scientific">Nonomuraea cypriaca</name>
    <dbReference type="NCBI Taxonomy" id="1187855"/>
    <lineage>
        <taxon>Bacteria</taxon>
        <taxon>Bacillati</taxon>
        <taxon>Actinomycetota</taxon>
        <taxon>Actinomycetes</taxon>
        <taxon>Streptosporangiales</taxon>
        <taxon>Streptosporangiaceae</taxon>
        <taxon>Nonomuraea</taxon>
    </lineage>
</organism>
<dbReference type="EMBL" id="JADOGI010000250">
    <property type="protein sequence ID" value="MBF8193029.1"/>
    <property type="molecule type" value="Genomic_DNA"/>
</dbReference>
<keyword evidence="2" id="KW-1185">Reference proteome</keyword>
<protein>
    <submittedName>
        <fullName evidence="1">Uncharacterized protein</fullName>
    </submittedName>
</protein>
<accession>A0A931ALB1</accession>
<comment type="caution">
    <text evidence="1">The sequence shown here is derived from an EMBL/GenBank/DDBJ whole genome shotgun (WGS) entry which is preliminary data.</text>
</comment>
<dbReference type="AlphaFoldDB" id="A0A931ALB1"/>
<name>A0A931ALB1_9ACTN</name>
<sequence>MGDLERGGVFAGEGDGLAGAFGQVAQLGLFDGGQFGADVEGDAGGQFGGVEGVQGAADLVGGFFDPDGGLDHVAVGGQVGAGQGRKDAGEGVAFFLPAFAFGVGPVAVGGAGRVGVAAPADLGELGQRLGQVQGIAAGDPGRKIGYVQRGISRPGASGGDEDVAVVIDGVPGQKRSWRMSKNSAGTRSAWSISGRLSTEFKRRA</sequence>
<reference evidence="1" key="1">
    <citation type="submission" date="2020-11" db="EMBL/GenBank/DDBJ databases">
        <title>Whole-genome analyses of Nonomuraea sp. K274.</title>
        <authorList>
            <person name="Veyisoglu A."/>
        </authorList>
    </citation>
    <scope>NUCLEOTIDE SEQUENCE</scope>
    <source>
        <strain evidence="1">K274</strain>
    </source>
</reference>
<evidence type="ECO:0000313" key="2">
    <source>
        <dbReference type="Proteomes" id="UP000605361"/>
    </source>
</evidence>
<evidence type="ECO:0000313" key="1">
    <source>
        <dbReference type="EMBL" id="MBF8193029.1"/>
    </source>
</evidence>
<proteinExistence type="predicted"/>
<gene>
    <name evidence="1" type="ORF">ITP53_46635</name>
</gene>